<evidence type="ECO:0000256" key="2">
    <source>
        <dbReference type="ARBA" id="ARBA00022692"/>
    </source>
</evidence>
<dbReference type="PANTHER" id="PTHR31102:SF1">
    <property type="entry name" value="CATION_H+ EXCHANGER DOMAIN-CONTAINING PROTEIN"/>
    <property type="match status" value="1"/>
</dbReference>
<comment type="subcellular location">
    <subcellularLocation>
        <location evidence="1">Membrane</location>
        <topology evidence="1">Multi-pass membrane protein</topology>
    </subcellularLocation>
</comment>
<evidence type="ECO:0000256" key="3">
    <source>
        <dbReference type="ARBA" id="ARBA00022989"/>
    </source>
</evidence>
<evidence type="ECO:0000256" key="1">
    <source>
        <dbReference type="ARBA" id="ARBA00004141"/>
    </source>
</evidence>
<dbReference type="RefSeq" id="WP_281093848.1">
    <property type="nucleotide sequence ID" value="NZ_JARYZI010000004.1"/>
</dbReference>
<accession>A0ABT6NC68</accession>
<gene>
    <name evidence="7" type="ORF">QE109_07650</name>
</gene>
<feature type="transmembrane region" description="Helical" evidence="5">
    <location>
        <begin position="242"/>
        <end position="262"/>
    </location>
</feature>
<dbReference type="InterPro" id="IPR006153">
    <property type="entry name" value="Cation/H_exchanger_TM"/>
</dbReference>
<proteinExistence type="predicted"/>
<feature type="transmembrane region" description="Helical" evidence="5">
    <location>
        <begin position="186"/>
        <end position="205"/>
    </location>
</feature>
<dbReference type="Pfam" id="PF00999">
    <property type="entry name" value="Na_H_Exchanger"/>
    <property type="match status" value="1"/>
</dbReference>
<feature type="transmembrane region" description="Helical" evidence="5">
    <location>
        <begin position="274"/>
        <end position="293"/>
    </location>
</feature>
<keyword evidence="3 5" id="KW-1133">Transmembrane helix</keyword>
<feature type="transmembrane region" description="Helical" evidence="5">
    <location>
        <begin position="217"/>
        <end position="236"/>
    </location>
</feature>
<feature type="transmembrane region" description="Helical" evidence="5">
    <location>
        <begin position="150"/>
        <end position="174"/>
    </location>
</feature>
<evidence type="ECO:0000256" key="4">
    <source>
        <dbReference type="ARBA" id="ARBA00023136"/>
    </source>
</evidence>
<evidence type="ECO:0000313" key="7">
    <source>
        <dbReference type="EMBL" id="MDH8678018.1"/>
    </source>
</evidence>
<dbReference type="Proteomes" id="UP001158045">
    <property type="component" value="Unassembled WGS sequence"/>
</dbReference>
<feature type="domain" description="Cation/H+ exchanger transmembrane" evidence="6">
    <location>
        <begin position="13"/>
        <end position="381"/>
    </location>
</feature>
<feature type="transmembrane region" description="Helical" evidence="5">
    <location>
        <begin position="299"/>
        <end position="320"/>
    </location>
</feature>
<name>A0ABT6NC68_9FIRM</name>
<feature type="transmembrane region" description="Helical" evidence="5">
    <location>
        <begin position="109"/>
        <end position="130"/>
    </location>
</feature>
<evidence type="ECO:0000313" key="8">
    <source>
        <dbReference type="Proteomes" id="UP001158045"/>
    </source>
</evidence>
<evidence type="ECO:0000259" key="6">
    <source>
        <dbReference type="Pfam" id="PF00999"/>
    </source>
</evidence>
<dbReference type="InterPro" id="IPR051843">
    <property type="entry name" value="CPA1_transporter"/>
</dbReference>
<feature type="transmembrane region" description="Helical" evidence="5">
    <location>
        <begin position="27"/>
        <end position="45"/>
    </location>
</feature>
<protein>
    <submittedName>
        <fullName evidence="7">Cation:proton antiporter</fullName>
    </submittedName>
</protein>
<comment type="caution">
    <text evidence="7">The sequence shown here is derived from an EMBL/GenBank/DDBJ whole genome shotgun (WGS) entry which is preliminary data.</text>
</comment>
<keyword evidence="4 5" id="KW-0472">Membrane</keyword>
<reference evidence="7 8" key="1">
    <citation type="submission" date="2023-04" db="EMBL/GenBank/DDBJ databases">
        <title>Fusibacter bizertensis strain WBS, isolated from littoral bottom sediments of the Arctic seas - biochemical and genomic analysis.</title>
        <authorList>
            <person name="Brioukhanov A.L."/>
        </authorList>
    </citation>
    <scope>NUCLEOTIDE SEQUENCE [LARGE SCALE GENOMIC DNA]</scope>
    <source>
        <strain evidence="7 8">WBS</strain>
    </source>
</reference>
<keyword evidence="2 5" id="KW-0812">Transmembrane</keyword>
<dbReference type="PANTHER" id="PTHR31102">
    <property type="match status" value="1"/>
</dbReference>
<feature type="transmembrane region" description="Helical" evidence="5">
    <location>
        <begin position="332"/>
        <end position="354"/>
    </location>
</feature>
<sequence>MLLSLSLILIVGFSLSGIFNRLKLPGLMGMILTGILLGPYVLNWISNDILDISSELREIALIIILTRAGLAIDLADLKRVGRPAILMCFVPATFELVAIILLAPPLFGISVIEAAILGTVLAAVSPAVIVPRMLHLMENGYGKDKSIPQLIMAGASVDDIYVIVLFTAFMGMYGGEGFNASTLLKVPISIALGIGLGIISGVIIVKVFKRLHVRDTVKVMVILSVAFLFVSLETFLKPYLPVSGLIAVMAMGATILETYEVLAKRLKGKFSKIWVGAEILLFVLVGAAVDIRYLGAAGLGAIALILVALIFRIIGVNLSLIKTPLKQKERLFCSIAYLPKATVQAAIGAIPLSAGVTSGHLILTIAVLAIMITAPIGAIGIDLTYKKFLTGPEDAEKSMSS</sequence>
<dbReference type="EMBL" id="JARYZI010000004">
    <property type="protein sequence ID" value="MDH8678018.1"/>
    <property type="molecule type" value="Genomic_DNA"/>
</dbReference>
<dbReference type="InterPro" id="IPR038770">
    <property type="entry name" value="Na+/solute_symporter_sf"/>
</dbReference>
<feature type="transmembrane region" description="Helical" evidence="5">
    <location>
        <begin position="360"/>
        <end position="381"/>
    </location>
</feature>
<dbReference type="Gene3D" id="1.20.1530.20">
    <property type="match status" value="1"/>
</dbReference>
<keyword evidence="8" id="KW-1185">Reference proteome</keyword>
<organism evidence="7 8">
    <name type="scientific">Fusibacter bizertensis</name>
    <dbReference type="NCBI Taxonomy" id="1488331"/>
    <lineage>
        <taxon>Bacteria</taxon>
        <taxon>Bacillati</taxon>
        <taxon>Bacillota</taxon>
        <taxon>Clostridia</taxon>
        <taxon>Eubacteriales</taxon>
        <taxon>Eubacteriales Family XII. Incertae Sedis</taxon>
        <taxon>Fusibacter</taxon>
    </lineage>
</organism>
<evidence type="ECO:0000256" key="5">
    <source>
        <dbReference type="SAM" id="Phobius"/>
    </source>
</evidence>
<feature type="transmembrane region" description="Helical" evidence="5">
    <location>
        <begin position="84"/>
        <end position="103"/>
    </location>
</feature>